<dbReference type="CDD" id="cd00609">
    <property type="entry name" value="AAT_like"/>
    <property type="match status" value="1"/>
</dbReference>
<dbReference type="EMBL" id="BAHD01000001">
    <property type="protein sequence ID" value="GAB94004.1"/>
    <property type="molecule type" value="Genomic_DNA"/>
</dbReference>
<dbReference type="InterPro" id="IPR051446">
    <property type="entry name" value="HTH_trans_reg/aminotransferase"/>
</dbReference>
<feature type="region of interest" description="Disordered" evidence="1">
    <location>
        <begin position="1"/>
        <end position="21"/>
    </location>
</feature>
<dbReference type="Gene3D" id="3.90.1150.10">
    <property type="entry name" value="Aspartate Aminotransferase, domain 1"/>
    <property type="match status" value="1"/>
</dbReference>
<reference evidence="3 4" key="1">
    <citation type="submission" date="2012-08" db="EMBL/GenBank/DDBJ databases">
        <title>Whole genome shotgun sequence of Kineosphaera limosa NBRC 100340.</title>
        <authorList>
            <person name="Yoshida I."/>
            <person name="Isaki S."/>
            <person name="Hosoyama A."/>
            <person name="Tsuchikane K."/>
            <person name="Katsumata H."/>
            <person name="Ando Y."/>
            <person name="Ohji S."/>
            <person name="Hamada M."/>
            <person name="Tamura T."/>
            <person name="Yamazoe A."/>
            <person name="Yamazaki S."/>
            <person name="Fujita N."/>
        </authorList>
    </citation>
    <scope>NUCLEOTIDE SEQUENCE [LARGE SCALE GENOMIC DNA]</scope>
    <source>
        <strain evidence="3 4">NBRC 100340</strain>
    </source>
</reference>
<organism evidence="3 4">
    <name type="scientific">Kineosphaera limosa NBRC 100340</name>
    <dbReference type="NCBI Taxonomy" id="1184609"/>
    <lineage>
        <taxon>Bacteria</taxon>
        <taxon>Bacillati</taxon>
        <taxon>Actinomycetota</taxon>
        <taxon>Actinomycetes</taxon>
        <taxon>Micrococcales</taxon>
        <taxon>Dermatophilaceae</taxon>
        <taxon>Kineosphaera</taxon>
    </lineage>
</organism>
<gene>
    <name evidence="3" type="ORF">KILIM_001_00060</name>
</gene>
<dbReference type="Proteomes" id="UP000008366">
    <property type="component" value="Unassembled WGS sequence"/>
</dbReference>
<accession>K6X5C5</accession>
<name>K6X5C5_9MICO</name>
<evidence type="ECO:0000313" key="3">
    <source>
        <dbReference type="EMBL" id="GAB94004.1"/>
    </source>
</evidence>
<dbReference type="SUPFAM" id="SSF53383">
    <property type="entry name" value="PLP-dependent transferases"/>
    <property type="match status" value="1"/>
</dbReference>
<evidence type="ECO:0000256" key="1">
    <source>
        <dbReference type="SAM" id="MobiDB-lite"/>
    </source>
</evidence>
<dbReference type="PANTHER" id="PTHR46577:SF2">
    <property type="entry name" value="TRANSCRIPTIONAL REGULATORY PROTEIN"/>
    <property type="match status" value="1"/>
</dbReference>
<feature type="domain" description="Aminotransferase class I/classII large" evidence="2">
    <location>
        <begin position="95"/>
        <end position="412"/>
    </location>
</feature>
<evidence type="ECO:0000259" key="2">
    <source>
        <dbReference type="Pfam" id="PF00155"/>
    </source>
</evidence>
<dbReference type="InterPro" id="IPR004839">
    <property type="entry name" value="Aminotransferase_I/II_large"/>
</dbReference>
<dbReference type="eggNOG" id="COG1167">
    <property type="taxonomic scope" value="Bacteria"/>
</dbReference>
<proteinExistence type="predicted"/>
<dbReference type="Pfam" id="PF00155">
    <property type="entry name" value="Aminotran_1_2"/>
    <property type="match status" value="1"/>
</dbReference>
<dbReference type="InterPro" id="IPR015422">
    <property type="entry name" value="PyrdxlP-dep_Trfase_small"/>
</dbReference>
<dbReference type="PANTHER" id="PTHR46577">
    <property type="entry name" value="HTH-TYPE TRANSCRIPTIONAL REGULATORY PROTEIN GABR"/>
    <property type="match status" value="1"/>
</dbReference>
<sequence>MESRPGAGTFRTATRPAPAVGDTSWQEAALAPTPGIDHGARSFGGAAMLGTLSSPGPEVADLNGGYLHPDLQPIGSLGSALARAARRPAAWDRPPVGGLPELRDWFAADIGGGLGRHDVLVCGAGQGAMGTVLRALGQPGDPVIVETPTYPGTIAAVHATGLRPIPVPIDTHGPVPEYLEEAVARTRARIIVTQPLFQNPTGACTTPQRQRELLRIARSHGAFIVEDDYARHMRHTDTPTLPPPLIADDPDGVVIHIRSLTKVTSPNLRVGGLAARGPVMARLRAAHIIDTMFVPAPLQFTALEVVTAPAWRRNLATLAAALTHRRTVAVDAVREVFGPHALPLRPRGGYHLWLRLPAHLEAGQFAAAALSAGVALTPGTSYSPSGEPSPHLRISYVATPSAADIGDAIRRLRPLLAGELT</sequence>
<dbReference type="Gene3D" id="3.40.640.10">
    <property type="entry name" value="Type I PLP-dependent aspartate aminotransferase-like (Major domain)"/>
    <property type="match status" value="1"/>
</dbReference>
<protein>
    <submittedName>
        <fullName evidence="3">Putative GntR family transcriptional regulator</fullName>
    </submittedName>
</protein>
<dbReference type="InterPro" id="IPR015421">
    <property type="entry name" value="PyrdxlP-dep_Trfase_major"/>
</dbReference>
<dbReference type="AlphaFoldDB" id="K6X5C5"/>
<comment type="caution">
    <text evidence="3">The sequence shown here is derived from an EMBL/GenBank/DDBJ whole genome shotgun (WGS) entry which is preliminary data.</text>
</comment>
<dbReference type="GO" id="GO:0030170">
    <property type="term" value="F:pyridoxal phosphate binding"/>
    <property type="evidence" value="ECO:0007669"/>
    <property type="project" value="InterPro"/>
</dbReference>
<dbReference type="InterPro" id="IPR015424">
    <property type="entry name" value="PyrdxlP-dep_Trfase"/>
</dbReference>
<keyword evidence="4" id="KW-1185">Reference proteome</keyword>
<dbReference type="STRING" id="1184609.KILIM_001_00060"/>
<evidence type="ECO:0000313" key="4">
    <source>
        <dbReference type="Proteomes" id="UP000008366"/>
    </source>
</evidence>